<proteinExistence type="predicted"/>
<accession>A0A073KDK3</accession>
<evidence type="ECO:0000313" key="2">
    <source>
        <dbReference type="Proteomes" id="UP000027778"/>
    </source>
</evidence>
<dbReference type="OrthoDB" id="2892173at2"/>
<dbReference type="Proteomes" id="UP000027778">
    <property type="component" value="Unassembled WGS sequence"/>
</dbReference>
<gene>
    <name evidence="1" type="ORF">BAGA_25995</name>
</gene>
<organism evidence="1 2">
    <name type="scientific">Bacillus gaemokensis</name>
    <dbReference type="NCBI Taxonomy" id="574375"/>
    <lineage>
        <taxon>Bacteria</taxon>
        <taxon>Bacillati</taxon>
        <taxon>Bacillota</taxon>
        <taxon>Bacilli</taxon>
        <taxon>Bacillales</taxon>
        <taxon>Bacillaceae</taxon>
        <taxon>Bacillus</taxon>
        <taxon>Bacillus cereus group</taxon>
    </lineage>
</organism>
<name>A0A073KDK3_9BACI</name>
<evidence type="ECO:0000313" key="1">
    <source>
        <dbReference type="EMBL" id="KEK24601.1"/>
    </source>
</evidence>
<protein>
    <recommendedName>
        <fullName evidence="3">Group-specific protein</fullName>
    </recommendedName>
</protein>
<sequence>MKTILAIAGLIWVMSHGVPIFEGEQIRSALNQHFDAYHIVDRQDNIVTVRVKDCFHTVTIKGNAVINDTKVCDQK</sequence>
<evidence type="ECO:0008006" key="3">
    <source>
        <dbReference type="Google" id="ProtNLM"/>
    </source>
</evidence>
<comment type="caution">
    <text evidence="1">The sequence shown here is derived from an EMBL/GenBank/DDBJ whole genome shotgun (WGS) entry which is preliminary data.</text>
</comment>
<reference evidence="1 2" key="1">
    <citation type="submission" date="2014-06" db="EMBL/GenBank/DDBJ databases">
        <title>Draft genome sequence of Bacillus gaemokensis JCM 15801 (MCCC 1A00707).</title>
        <authorList>
            <person name="Lai Q."/>
            <person name="Liu Y."/>
            <person name="Shao Z."/>
        </authorList>
    </citation>
    <scope>NUCLEOTIDE SEQUENCE [LARGE SCALE GENOMIC DNA]</scope>
    <source>
        <strain evidence="1 2">JCM 15801</strain>
    </source>
</reference>
<keyword evidence="2" id="KW-1185">Reference proteome</keyword>
<dbReference type="RefSeq" id="WP_033674363.1">
    <property type="nucleotide sequence ID" value="NZ_JOTM01000006.1"/>
</dbReference>
<dbReference type="AlphaFoldDB" id="A0A073KDK3"/>
<dbReference type="EMBL" id="JOTM01000006">
    <property type="protein sequence ID" value="KEK24601.1"/>
    <property type="molecule type" value="Genomic_DNA"/>
</dbReference>